<dbReference type="OrthoDB" id="7960639at2759"/>
<dbReference type="InterPro" id="IPR043136">
    <property type="entry name" value="B30.2/SPRY_sf"/>
</dbReference>
<dbReference type="PANTHER" id="PTHR24412">
    <property type="entry name" value="KELCH PROTEIN"/>
    <property type="match status" value="1"/>
</dbReference>
<dbReference type="Gene3D" id="2.60.120.920">
    <property type="match status" value="1"/>
</dbReference>
<sequence length="471" mass="51304">MAANDPATSTASGGEISFEETLSTFWRDEAFHDVTLRSTDGILISANRCALAARNGFFRKMFLTQFKEAKAPTVEVGFPGVIMNAVLEYLYTNKAGILLDCAADETSEPSETPSGVLSDDTLRNFQLLLTATEAAAYYDLPGLCGQISECLSIHLRVCPALSIVTLVATSAPEKIKQIAFTNIQDYPEKCLVGSVISGLRQSDMKILLEDSKEDLGLHDFHVFQLIQLWDSTTGEKDGHARAKELVAKHVDLKKVSPNRLSSSVAASGLVNKEQLFDAFKHQALLAEKEHGVRFEPEPEPNLRCIWISSQSKEFISKQAGWNTGHLDCKPMVSGKHQWKLKVNKSTSQDHLALGVVYTAQSIETLNSGNMYVGYKSGGGWSYAGNGYSLNEGIVHRCCQDLFRQDSVVTLTLDLTPGNPKNGSLSISVDHGPTYEDVSNLRARLVSGGGFIPAASIGQHGDSVEILSMKKL</sequence>
<proteinExistence type="predicted"/>
<dbReference type="InterPro" id="IPR000210">
    <property type="entry name" value="BTB/POZ_dom"/>
</dbReference>
<keyword evidence="1" id="KW-0880">Kelch repeat</keyword>
<dbReference type="PROSITE" id="PS50097">
    <property type="entry name" value="BTB"/>
    <property type="match status" value="1"/>
</dbReference>
<keyword evidence="2" id="KW-0677">Repeat</keyword>
<evidence type="ECO:0000313" key="5">
    <source>
        <dbReference type="Proteomes" id="UP001153069"/>
    </source>
</evidence>
<dbReference type="EMBL" id="CAICTM010000224">
    <property type="protein sequence ID" value="CAB9505258.1"/>
    <property type="molecule type" value="Genomic_DNA"/>
</dbReference>
<name>A0A9N8HCM5_9STRA</name>
<comment type="caution">
    <text evidence="4">The sequence shown here is derived from an EMBL/GenBank/DDBJ whole genome shotgun (WGS) entry which is preliminary data.</text>
</comment>
<accession>A0A9N8HCM5</accession>
<dbReference type="SUPFAM" id="SSF49899">
    <property type="entry name" value="Concanavalin A-like lectins/glucanases"/>
    <property type="match status" value="1"/>
</dbReference>
<dbReference type="Gene3D" id="3.30.710.10">
    <property type="entry name" value="Potassium Channel Kv1.1, Chain A"/>
    <property type="match status" value="1"/>
</dbReference>
<dbReference type="InterPro" id="IPR011333">
    <property type="entry name" value="SKP1/BTB/POZ_sf"/>
</dbReference>
<dbReference type="Pfam" id="PF00651">
    <property type="entry name" value="BTB"/>
    <property type="match status" value="1"/>
</dbReference>
<dbReference type="InterPro" id="IPR013320">
    <property type="entry name" value="ConA-like_dom_sf"/>
</dbReference>
<dbReference type="CDD" id="cd18186">
    <property type="entry name" value="BTB_POZ_ZBTB_KLHL-like"/>
    <property type="match status" value="1"/>
</dbReference>
<evidence type="ECO:0000259" key="3">
    <source>
        <dbReference type="PROSITE" id="PS50097"/>
    </source>
</evidence>
<feature type="domain" description="BTB" evidence="3">
    <location>
        <begin position="32"/>
        <end position="99"/>
    </location>
</feature>
<dbReference type="AlphaFoldDB" id="A0A9N8HCM5"/>
<keyword evidence="5" id="KW-1185">Reference proteome</keyword>
<dbReference type="SUPFAM" id="SSF54695">
    <property type="entry name" value="POZ domain"/>
    <property type="match status" value="1"/>
</dbReference>
<evidence type="ECO:0000256" key="2">
    <source>
        <dbReference type="ARBA" id="ARBA00022737"/>
    </source>
</evidence>
<organism evidence="4 5">
    <name type="scientific">Seminavis robusta</name>
    <dbReference type="NCBI Taxonomy" id="568900"/>
    <lineage>
        <taxon>Eukaryota</taxon>
        <taxon>Sar</taxon>
        <taxon>Stramenopiles</taxon>
        <taxon>Ochrophyta</taxon>
        <taxon>Bacillariophyta</taxon>
        <taxon>Bacillariophyceae</taxon>
        <taxon>Bacillariophycidae</taxon>
        <taxon>Naviculales</taxon>
        <taxon>Naviculaceae</taxon>
        <taxon>Seminavis</taxon>
    </lineage>
</organism>
<gene>
    <name evidence="4" type="ORF">SEMRO_225_G091780.1</name>
</gene>
<evidence type="ECO:0000313" key="4">
    <source>
        <dbReference type="EMBL" id="CAB9505258.1"/>
    </source>
</evidence>
<protein>
    <recommendedName>
        <fullName evidence="3">BTB domain-containing protein</fullName>
    </recommendedName>
</protein>
<reference evidence="4" key="1">
    <citation type="submission" date="2020-06" db="EMBL/GenBank/DDBJ databases">
        <authorList>
            <consortium name="Plant Systems Biology data submission"/>
        </authorList>
    </citation>
    <scope>NUCLEOTIDE SEQUENCE</scope>
    <source>
        <strain evidence="4">D6</strain>
    </source>
</reference>
<dbReference type="PANTHER" id="PTHR24412:SF163">
    <property type="entry name" value="CALICIN"/>
    <property type="match status" value="1"/>
</dbReference>
<dbReference type="Proteomes" id="UP001153069">
    <property type="component" value="Unassembled WGS sequence"/>
</dbReference>
<dbReference type="SMART" id="SM00225">
    <property type="entry name" value="BTB"/>
    <property type="match status" value="1"/>
</dbReference>
<evidence type="ECO:0000256" key="1">
    <source>
        <dbReference type="ARBA" id="ARBA00022441"/>
    </source>
</evidence>